<name>A0A5B7KF55_PORTR</name>
<evidence type="ECO:0000256" key="3">
    <source>
        <dbReference type="ARBA" id="ARBA00022679"/>
    </source>
</evidence>
<keyword evidence="3" id="KW-0808">Transferase</keyword>
<sequence>MCHVYPVTAPRSNPCLLCSSRREMEAWMEGKDEALDWSFFFNYLSSLSPHRSVKDIESQLRSRFTKIIPCDLTMDNPLTSPAHRLVTRQRVSWFREAMETRSEGGWGEE</sequence>
<keyword evidence="4" id="KW-0949">S-adenosyl-L-methionine</keyword>
<dbReference type="Pfam" id="PF01234">
    <property type="entry name" value="NNMT_PNMT_TEMT"/>
    <property type="match status" value="1"/>
</dbReference>
<reference evidence="5 6" key="1">
    <citation type="submission" date="2019-05" db="EMBL/GenBank/DDBJ databases">
        <title>Another draft genome of Portunus trituberculatus and its Hox gene families provides insights of decapod evolution.</title>
        <authorList>
            <person name="Jeong J.-H."/>
            <person name="Song I."/>
            <person name="Kim S."/>
            <person name="Choi T."/>
            <person name="Kim D."/>
            <person name="Ryu S."/>
            <person name="Kim W."/>
        </authorList>
    </citation>
    <scope>NUCLEOTIDE SEQUENCE [LARGE SCALE GENOMIC DNA]</scope>
    <source>
        <tissue evidence="5">Muscle</tissue>
    </source>
</reference>
<dbReference type="Proteomes" id="UP000324222">
    <property type="component" value="Unassembled WGS sequence"/>
</dbReference>
<keyword evidence="2" id="KW-0489">Methyltransferase</keyword>
<evidence type="ECO:0000313" key="5">
    <source>
        <dbReference type="EMBL" id="MPD03689.1"/>
    </source>
</evidence>
<dbReference type="Gene3D" id="3.40.50.150">
    <property type="entry name" value="Vaccinia Virus protein VP39"/>
    <property type="match status" value="1"/>
</dbReference>
<evidence type="ECO:0000256" key="4">
    <source>
        <dbReference type="ARBA" id="ARBA00022691"/>
    </source>
</evidence>
<evidence type="ECO:0000313" key="6">
    <source>
        <dbReference type="Proteomes" id="UP000324222"/>
    </source>
</evidence>
<keyword evidence="6" id="KW-1185">Reference proteome</keyword>
<comment type="caution">
    <text evidence="5">The sequence shown here is derived from an EMBL/GenBank/DDBJ whole genome shotgun (WGS) entry which is preliminary data.</text>
</comment>
<dbReference type="InterPro" id="IPR029063">
    <property type="entry name" value="SAM-dependent_MTases_sf"/>
</dbReference>
<dbReference type="AlphaFoldDB" id="A0A5B7KF55"/>
<dbReference type="GO" id="GO:0008168">
    <property type="term" value="F:methyltransferase activity"/>
    <property type="evidence" value="ECO:0007669"/>
    <property type="project" value="UniProtKB-KW"/>
</dbReference>
<accession>A0A5B7KF55</accession>
<proteinExistence type="inferred from homology"/>
<evidence type="ECO:0000256" key="2">
    <source>
        <dbReference type="ARBA" id="ARBA00022603"/>
    </source>
</evidence>
<dbReference type="OrthoDB" id="6416275at2759"/>
<dbReference type="InterPro" id="IPR000940">
    <property type="entry name" value="NNMT_TEMT_trans"/>
</dbReference>
<dbReference type="EMBL" id="VSRR010137397">
    <property type="protein sequence ID" value="MPD03689.1"/>
    <property type="molecule type" value="Genomic_DNA"/>
</dbReference>
<evidence type="ECO:0000256" key="1">
    <source>
        <dbReference type="ARBA" id="ARBA00007996"/>
    </source>
</evidence>
<dbReference type="GO" id="GO:0032259">
    <property type="term" value="P:methylation"/>
    <property type="evidence" value="ECO:0007669"/>
    <property type="project" value="UniProtKB-KW"/>
</dbReference>
<protein>
    <submittedName>
        <fullName evidence="5">Uncharacterized protein</fullName>
    </submittedName>
</protein>
<comment type="similarity">
    <text evidence="1">Belongs to the class I-like SAM-binding methyltransferase superfamily. NNMT/PNMT/TEMT family.</text>
</comment>
<gene>
    <name evidence="5" type="ORF">E2C01_099336</name>
</gene>
<organism evidence="5 6">
    <name type="scientific">Portunus trituberculatus</name>
    <name type="common">Swimming crab</name>
    <name type="synonym">Neptunus trituberculatus</name>
    <dbReference type="NCBI Taxonomy" id="210409"/>
    <lineage>
        <taxon>Eukaryota</taxon>
        <taxon>Metazoa</taxon>
        <taxon>Ecdysozoa</taxon>
        <taxon>Arthropoda</taxon>
        <taxon>Crustacea</taxon>
        <taxon>Multicrustacea</taxon>
        <taxon>Malacostraca</taxon>
        <taxon>Eumalacostraca</taxon>
        <taxon>Eucarida</taxon>
        <taxon>Decapoda</taxon>
        <taxon>Pleocyemata</taxon>
        <taxon>Brachyura</taxon>
        <taxon>Eubrachyura</taxon>
        <taxon>Portunoidea</taxon>
        <taxon>Portunidae</taxon>
        <taxon>Portuninae</taxon>
        <taxon>Portunus</taxon>
    </lineage>
</organism>